<feature type="compositionally biased region" description="Basic and acidic residues" evidence="5">
    <location>
        <begin position="826"/>
        <end position="837"/>
    </location>
</feature>
<feature type="domain" description="Helicase ATP-binding" evidence="6">
    <location>
        <begin position="23"/>
        <end position="189"/>
    </location>
</feature>
<dbReference type="PIRSF" id="PIRSF005496">
    <property type="entry name" value="ATP_hel_hrpB"/>
    <property type="match status" value="1"/>
</dbReference>
<comment type="caution">
    <text evidence="8">The sequence shown here is derived from an EMBL/GenBank/DDBJ whole genome shotgun (WGS) entry which is preliminary data.</text>
</comment>
<dbReference type="GO" id="GO:0005524">
    <property type="term" value="F:ATP binding"/>
    <property type="evidence" value="ECO:0007669"/>
    <property type="project" value="UniProtKB-KW"/>
</dbReference>
<dbReference type="OrthoDB" id="9805617at2"/>
<sequence>MTLFDLEAIGRGLPAAALVPKLEAALRSGRRAVIEAPPGSGKTTLVPPTLANVVAAIGPHPGRVIVAQPRRIAARAGARRLATLSGTRLGQEVGFSVRGESQTSRSTRVEFVTAGLLLRRLLSEPDLPGVSAIVLDEVHERDLDADLAFALVREVADLRDDLAVIAMSATLDTARWATLLGEGTPVLSVPMVPHPLTVEWAPAAGPRLDARGVTRAFLTHVAETTARAMAAHPEGSALVFLPGAREVDEVTNKLRAYGIDALPLTGSLGAREQDAALTPPADGHPRAIVATSVAESSLTVPDVRLVVDSCLAREPRLDLDRDLSGLVTVSVSRAAGDQRAGRAARLAPGNVVRCVSQAEWAAFPAAARPEIATADLTTAALTLALWGAPGGEGLALPDAPPPAALGRAHATLAALGAIAPVESTPAANRIEVTARGRALAQVPAHPRLARALLDGAEQVGSTLAAELVAAIALDERADGADLTALLRRLRQGQTPAATRWRQDARRLASLIPPQPSQHDLTGDAALAYLTALAHPERIARARGQHGSYQLAGGTGAALPKGSSLAGQPWLAIADVARGFASDGSGAVIRAAVPISESLALDAARPLRREVIETQWHEGRVSARKSLRLGAIELSSTPVPAPPHAAREAVAAALAHDGLASLHWSPAAEQLRRRLALVHRMLGDPWPAMDDAALLTQAESWLAPELDALASGKPASRLDLHGALQRLLPWPDAASLDELAPTHLEVPSGSRIAVDYPEIDETDAPPVLAVKLQECFGWEDTPRLVRGRVPVLLHLLSPARRPLAVTDDLSSFWSNAYAQVRAEMRGRYPKHPWPEDPRTAPARRGTAKSGK</sequence>
<dbReference type="PANTHER" id="PTHR43519:SF1">
    <property type="entry name" value="ATP-DEPENDENT RNA HELICASE HRPB"/>
    <property type="match status" value="1"/>
</dbReference>
<dbReference type="Pfam" id="PF00270">
    <property type="entry name" value="DEAD"/>
    <property type="match status" value="1"/>
</dbReference>
<dbReference type="InterPro" id="IPR002464">
    <property type="entry name" value="DNA/RNA_helicase_DEAH_CS"/>
</dbReference>
<keyword evidence="2" id="KW-0378">Hydrolase</keyword>
<feature type="domain" description="Helicase C-terminal" evidence="7">
    <location>
        <begin position="212"/>
        <end position="387"/>
    </location>
</feature>
<gene>
    <name evidence="8" type="primary">hrpB</name>
    <name evidence="8" type="ORF">EG850_09045</name>
</gene>
<evidence type="ECO:0000259" key="6">
    <source>
        <dbReference type="PROSITE" id="PS51192"/>
    </source>
</evidence>
<evidence type="ECO:0000256" key="4">
    <source>
        <dbReference type="ARBA" id="ARBA00022840"/>
    </source>
</evidence>
<reference evidence="8 9" key="1">
    <citation type="submission" date="2018-11" db="EMBL/GenBank/DDBJ databases">
        <title>YIM 102482-1 draft genome.</title>
        <authorList>
            <person name="Li G."/>
            <person name="Jiang Y."/>
        </authorList>
    </citation>
    <scope>NUCLEOTIDE SEQUENCE [LARGE SCALE GENOMIC DNA]</scope>
    <source>
        <strain evidence="8 9">YIM 102482-1</strain>
    </source>
</reference>
<keyword evidence="3 8" id="KW-0347">Helicase</keyword>
<dbReference type="PROSITE" id="PS51192">
    <property type="entry name" value="HELICASE_ATP_BIND_1"/>
    <property type="match status" value="1"/>
</dbReference>
<dbReference type="SMART" id="SM00847">
    <property type="entry name" value="HA2"/>
    <property type="match status" value="1"/>
</dbReference>
<name>A0A3P3VTT6_9MICO</name>
<dbReference type="NCBIfam" id="TIGR01970">
    <property type="entry name" value="DEAH_box_HrpB"/>
    <property type="match status" value="1"/>
</dbReference>
<dbReference type="InterPro" id="IPR027417">
    <property type="entry name" value="P-loop_NTPase"/>
</dbReference>
<dbReference type="Pfam" id="PF08482">
    <property type="entry name" value="HrpB_C"/>
    <property type="match status" value="1"/>
</dbReference>
<dbReference type="InterPro" id="IPR014001">
    <property type="entry name" value="Helicase_ATP-bd"/>
</dbReference>
<dbReference type="SUPFAM" id="SSF52540">
    <property type="entry name" value="P-loop containing nucleoside triphosphate hydrolases"/>
    <property type="match status" value="1"/>
</dbReference>
<dbReference type="InterPro" id="IPR049614">
    <property type="entry name" value="HrpB_DEXH"/>
</dbReference>
<dbReference type="PANTHER" id="PTHR43519">
    <property type="entry name" value="ATP-DEPENDENT RNA HELICASE HRPB"/>
    <property type="match status" value="1"/>
</dbReference>
<proteinExistence type="predicted"/>
<dbReference type="Pfam" id="PF00271">
    <property type="entry name" value="Helicase_C"/>
    <property type="match status" value="1"/>
</dbReference>
<dbReference type="RefSeq" id="WP_124972710.1">
    <property type="nucleotide sequence ID" value="NZ_RQVS01000010.1"/>
</dbReference>
<evidence type="ECO:0000256" key="3">
    <source>
        <dbReference type="ARBA" id="ARBA00022806"/>
    </source>
</evidence>
<organism evidence="8 9">
    <name type="scientific">Gulosibacter macacae</name>
    <dbReference type="NCBI Taxonomy" id="2488791"/>
    <lineage>
        <taxon>Bacteria</taxon>
        <taxon>Bacillati</taxon>
        <taxon>Actinomycetota</taxon>
        <taxon>Actinomycetes</taxon>
        <taxon>Micrococcales</taxon>
        <taxon>Microbacteriaceae</taxon>
        <taxon>Gulosibacter</taxon>
    </lineage>
</organism>
<dbReference type="CDD" id="cd17990">
    <property type="entry name" value="DEXHc_HrpB"/>
    <property type="match status" value="1"/>
</dbReference>
<dbReference type="SMART" id="SM00487">
    <property type="entry name" value="DEXDc"/>
    <property type="match status" value="1"/>
</dbReference>
<dbReference type="InterPro" id="IPR007502">
    <property type="entry name" value="Helicase-assoc_dom"/>
</dbReference>
<dbReference type="Gene3D" id="1.20.120.1080">
    <property type="match status" value="1"/>
</dbReference>
<accession>A0A3P3VTT6</accession>
<evidence type="ECO:0000256" key="1">
    <source>
        <dbReference type="ARBA" id="ARBA00022741"/>
    </source>
</evidence>
<evidence type="ECO:0000256" key="5">
    <source>
        <dbReference type="SAM" id="MobiDB-lite"/>
    </source>
</evidence>
<dbReference type="InterPro" id="IPR010225">
    <property type="entry name" value="HrpB"/>
</dbReference>
<dbReference type="GO" id="GO:0004386">
    <property type="term" value="F:helicase activity"/>
    <property type="evidence" value="ECO:0007669"/>
    <property type="project" value="UniProtKB-KW"/>
</dbReference>
<dbReference type="InterPro" id="IPR001650">
    <property type="entry name" value="Helicase_C-like"/>
</dbReference>
<dbReference type="EMBL" id="RQVS01000010">
    <property type="protein sequence ID" value="RRJ86242.1"/>
    <property type="molecule type" value="Genomic_DNA"/>
</dbReference>
<dbReference type="AlphaFoldDB" id="A0A3P3VTT6"/>
<dbReference type="Gene3D" id="3.40.50.300">
    <property type="entry name" value="P-loop containing nucleotide triphosphate hydrolases"/>
    <property type="match status" value="2"/>
</dbReference>
<evidence type="ECO:0000313" key="8">
    <source>
        <dbReference type="EMBL" id="RRJ86242.1"/>
    </source>
</evidence>
<evidence type="ECO:0000259" key="7">
    <source>
        <dbReference type="PROSITE" id="PS51194"/>
    </source>
</evidence>
<keyword evidence="9" id="KW-1185">Reference proteome</keyword>
<dbReference type="Proteomes" id="UP000274391">
    <property type="component" value="Unassembled WGS sequence"/>
</dbReference>
<keyword evidence="4" id="KW-0067">ATP-binding</keyword>
<evidence type="ECO:0000313" key="9">
    <source>
        <dbReference type="Proteomes" id="UP000274391"/>
    </source>
</evidence>
<dbReference type="InterPro" id="IPR013689">
    <property type="entry name" value="RNA_helicase_ATP-dep_HrpB_C"/>
</dbReference>
<dbReference type="PROSITE" id="PS00690">
    <property type="entry name" value="DEAH_ATP_HELICASE"/>
    <property type="match status" value="1"/>
</dbReference>
<dbReference type="PROSITE" id="PS51194">
    <property type="entry name" value="HELICASE_CTER"/>
    <property type="match status" value="1"/>
</dbReference>
<dbReference type="CDD" id="cd18791">
    <property type="entry name" value="SF2_C_RHA"/>
    <property type="match status" value="1"/>
</dbReference>
<dbReference type="GO" id="GO:0003676">
    <property type="term" value="F:nucleic acid binding"/>
    <property type="evidence" value="ECO:0007669"/>
    <property type="project" value="InterPro"/>
</dbReference>
<dbReference type="InterPro" id="IPR011545">
    <property type="entry name" value="DEAD/DEAH_box_helicase_dom"/>
</dbReference>
<dbReference type="SMART" id="SM00490">
    <property type="entry name" value="HELICc"/>
    <property type="match status" value="1"/>
</dbReference>
<evidence type="ECO:0000256" key="2">
    <source>
        <dbReference type="ARBA" id="ARBA00022801"/>
    </source>
</evidence>
<keyword evidence="1" id="KW-0547">Nucleotide-binding</keyword>
<dbReference type="GO" id="GO:0016787">
    <property type="term" value="F:hydrolase activity"/>
    <property type="evidence" value="ECO:0007669"/>
    <property type="project" value="UniProtKB-KW"/>
</dbReference>
<protein>
    <submittedName>
        <fullName evidence="8">ATP-dependent helicase HrpB</fullName>
    </submittedName>
</protein>
<feature type="region of interest" description="Disordered" evidence="5">
    <location>
        <begin position="826"/>
        <end position="850"/>
    </location>
</feature>